<protein>
    <submittedName>
        <fullName evidence="7">Uncharacterized protein</fullName>
    </submittedName>
</protein>
<evidence type="ECO:0000256" key="4">
    <source>
        <dbReference type="SAM" id="Phobius"/>
    </source>
</evidence>
<dbReference type="InterPro" id="IPR001789">
    <property type="entry name" value="Sig_transdc_resp-reg_receiver"/>
</dbReference>
<evidence type="ECO:0000256" key="1">
    <source>
        <dbReference type="ARBA" id="ARBA00022553"/>
    </source>
</evidence>
<dbReference type="InterPro" id="IPR005467">
    <property type="entry name" value="His_kinase_dom"/>
</dbReference>
<dbReference type="SMART" id="SM00388">
    <property type="entry name" value="HisKA"/>
    <property type="match status" value="1"/>
</dbReference>
<evidence type="ECO:0000256" key="2">
    <source>
        <dbReference type="PROSITE-ProRule" id="PRU00169"/>
    </source>
</evidence>
<dbReference type="Pfam" id="PF00072">
    <property type="entry name" value="Response_reg"/>
    <property type="match status" value="1"/>
</dbReference>
<dbReference type="PANTHER" id="PTHR43719:SF28">
    <property type="entry name" value="PEROXIDE STRESS-ACTIVATED HISTIDINE KINASE MAK1-RELATED"/>
    <property type="match status" value="1"/>
</dbReference>
<accession>A0A8S1T281</accession>
<feature type="modified residue" description="4-aspartylphosphate" evidence="2">
    <location>
        <position position="803"/>
    </location>
</feature>
<keyword evidence="4" id="KW-0472">Membrane</keyword>
<dbReference type="Proteomes" id="UP000689195">
    <property type="component" value="Unassembled WGS sequence"/>
</dbReference>
<dbReference type="PROSITE" id="PS50110">
    <property type="entry name" value="RESPONSE_REGULATORY"/>
    <property type="match status" value="1"/>
</dbReference>
<comment type="caution">
    <text evidence="7">The sequence shown here is derived from an EMBL/GenBank/DDBJ whole genome shotgun (WGS) entry which is preliminary data.</text>
</comment>
<dbReference type="SMART" id="SM00387">
    <property type="entry name" value="HATPase_c"/>
    <property type="match status" value="1"/>
</dbReference>
<dbReference type="CDD" id="cd00082">
    <property type="entry name" value="HisKA"/>
    <property type="match status" value="1"/>
</dbReference>
<dbReference type="InterPro" id="IPR050956">
    <property type="entry name" value="2C_system_His_kinase"/>
</dbReference>
<evidence type="ECO:0000313" key="7">
    <source>
        <dbReference type="EMBL" id="CAD8145599.1"/>
    </source>
</evidence>
<evidence type="ECO:0000259" key="5">
    <source>
        <dbReference type="PROSITE" id="PS50109"/>
    </source>
</evidence>
<gene>
    <name evidence="7" type="ORF">PPENT_87.1.T0140325</name>
</gene>
<proteinExistence type="predicted"/>
<dbReference type="InterPro" id="IPR003594">
    <property type="entry name" value="HATPase_dom"/>
</dbReference>
<evidence type="ECO:0000256" key="3">
    <source>
        <dbReference type="SAM" id="MobiDB-lite"/>
    </source>
</evidence>
<feature type="region of interest" description="Disordered" evidence="3">
    <location>
        <begin position="365"/>
        <end position="390"/>
    </location>
</feature>
<feature type="compositionally biased region" description="Polar residues" evidence="3">
    <location>
        <begin position="378"/>
        <end position="389"/>
    </location>
</feature>
<dbReference type="Pfam" id="PF13188">
    <property type="entry name" value="PAS_8"/>
    <property type="match status" value="1"/>
</dbReference>
<dbReference type="PROSITE" id="PS50109">
    <property type="entry name" value="HIS_KIN"/>
    <property type="match status" value="1"/>
</dbReference>
<dbReference type="AlphaFoldDB" id="A0A8S1T281"/>
<keyword evidence="4" id="KW-1133">Transmembrane helix</keyword>
<dbReference type="OrthoDB" id="298677at2759"/>
<feature type="transmembrane region" description="Helical" evidence="4">
    <location>
        <begin position="30"/>
        <end position="50"/>
    </location>
</feature>
<organism evidence="7 8">
    <name type="scientific">Paramecium pentaurelia</name>
    <dbReference type="NCBI Taxonomy" id="43138"/>
    <lineage>
        <taxon>Eukaryota</taxon>
        <taxon>Sar</taxon>
        <taxon>Alveolata</taxon>
        <taxon>Ciliophora</taxon>
        <taxon>Intramacronucleata</taxon>
        <taxon>Oligohymenophorea</taxon>
        <taxon>Peniculida</taxon>
        <taxon>Parameciidae</taxon>
        <taxon>Paramecium</taxon>
    </lineage>
</organism>
<dbReference type="InterPro" id="IPR000014">
    <property type="entry name" value="PAS"/>
</dbReference>
<feature type="transmembrane region" description="Helical" evidence="4">
    <location>
        <begin position="7"/>
        <end position="24"/>
    </location>
</feature>
<feature type="domain" description="Histidine kinase" evidence="5">
    <location>
        <begin position="478"/>
        <end position="701"/>
    </location>
</feature>
<dbReference type="Pfam" id="PF00512">
    <property type="entry name" value="HisKA"/>
    <property type="match status" value="1"/>
</dbReference>
<keyword evidence="8" id="KW-1185">Reference proteome</keyword>
<feature type="transmembrane region" description="Helical" evidence="4">
    <location>
        <begin position="138"/>
        <end position="158"/>
    </location>
</feature>
<evidence type="ECO:0000313" key="8">
    <source>
        <dbReference type="Proteomes" id="UP000689195"/>
    </source>
</evidence>
<reference evidence="7" key="1">
    <citation type="submission" date="2021-01" db="EMBL/GenBank/DDBJ databases">
        <authorList>
            <consortium name="Genoscope - CEA"/>
            <person name="William W."/>
        </authorList>
    </citation>
    <scope>NUCLEOTIDE SEQUENCE</scope>
</reference>
<dbReference type="SMART" id="SM00448">
    <property type="entry name" value="REC"/>
    <property type="match status" value="1"/>
</dbReference>
<feature type="transmembrane region" description="Helical" evidence="4">
    <location>
        <begin position="113"/>
        <end position="132"/>
    </location>
</feature>
<name>A0A8S1T281_9CILI</name>
<dbReference type="GO" id="GO:0000155">
    <property type="term" value="F:phosphorelay sensor kinase activity"/>
    <property type="evidence" value="ECO:0007669"/>
    <property type="project" value="InterPro"/>
</dbReference>
<dbReference type="CDD" id="cd17546">
    <property type="entry name" value="REC_hyHK_CKI1_RcsC-like"/>
    <property type="match status" value="1"/>
</dbReference>
<dbReference type="InterPro" id="IPR003661">
    <property type="entry name" value="HisK_dim/P_dom"/>
</dbReference>
<sequence length="873" mass="101341">MNSVNLRVVIQLTYFIMVLTIKLVNHNSEYFQVIFSMILTLLFIPFNRYINTCVEQQQLICKSLWQILNLFCLGSVDYGLKNDGLLSRFQYFWLGLTIQLEADTTILNQIARIGYLLVVIASANLTSIYLLIDSSSIGIIFGEALYGLLLLYQFFVVARTQEKTLPQKKPSSRSFTEKLESPQQQIFDEDSNQIKFMSLNQGIVKNPSIYSKDQSVLEQIEQQKTFYEILFNQFPEGIIIINDQNKIDYHNNQVYTLLGRKHKQNRQDDILSRLYELKNYSSKFQFEEQAQFDQFFSKLDKKLKYNQHEYYQPFDQQFDQQINDDNSKESIFNNNFDDNQTDYYYQAELSKAETLKQELDKALQEKNQDKNGLPSPYYKQQSIHSQKTYKGQDKIRFSPGVKKMLCIIEESSEDQNNELQEDKSQDECNPGLLIQITIKPYIYENKRSVLLLIRDVSLFNQFKVLQQQNKNKSRMLSYVSHELRNPLAAIIEINQQLKIQFQQDENLISEYLQPLQSSAVSIQGLANDLLDLAQLKAGKFKLTYQEFSIKQLLNDVISIMQYPVRLRNLNLKQDFDPKLPQIIKSDSQRIQQIIFNLISNATKFTKEGGITVSAKLLQPKIIEISVEDTGVGLKPEDKNKLFQPFGKLEDTKNMNTSGVGLGLMISNVLAQKLSGNDEGLQVDSKGEDKGSRFLFKIQDVSDNQISTQLESKFLIRKESCSINLPIQKKFEDQLIGQTSICRCPQIIIVDDEPLNLQTLGWKLDRMKYIHLKAKSGQECIEILQNWQNNREYCCNWIKFIIIDINMPYLNGYQTSKLIRQMEVEKQIKRCKIIGCSGFTDYESKRVGFENGMDIFISKPVEDKELLSALQQTQ</sequence>
<keyword evidence="1 2" id="KW-0597">Phosphoprotein</keyword>
<dbReference type="Pfam" id="PF02518">
    <property type="entry name" value="HATPase_c"/>
    <property type="match status" value="1"/>
</dbReference>
<feature type="domain" description="Response regulatory" evidence="6">
    <location>
        <begin position="745"/>
        <end position="873"/>
    </location>
</feature>
<evidence type="ECO:0000259" key="6">
    <source>
        <dbReference type="PROSITE" id="PS50110"/>
    </source>
</evidence>
<dbReference type="PANTHER" id="PTHR43719">
    <property type="entry name" value="TWO-COMPONENT HISTIDINE KINASE"/>
    <property type="match status" value="1"/>
</dbReference>
<dbReference type="EMBL" id="CAJJDO010000014">
    <property type="protein sequence ID" value="CAD8145599.1"/>
    <property type="molecule type" value="Genomic_DNA"/>
</dbReference>
<keyword evidence="4" id="KW-0812">Transmembrane</keyword>